<keyword evidence="2" id="KW-0805">Transcription regulation</keyword>
<accession>A0A9W6GZE3</accession>
<sequence length="213" mass="24394">MSLWQASLHGDRDAFQRLLNPHLEELLAAAGRDLRYHCAIGDIRQDEISAEELVGETLLRAWRDRHRRPHSLDIRPWLLGLQFRVLTRIVRQELLRRDLASVSLEAPAPAEPIYDDDESFWEWYQPDETLRWEDIVAVDATAGVEEPELFDRGVPGLSPLARQVLIFRHVHRFTVGEVASSLGLPSRRVSELWLEGHAVLVGTKRDDRGANSD</sequence>
<comment type="caution">
    <text evidence="5">The sequence shown here is derived from an EMBL/GenBank/DDBJ whole genome shotgun (WGS) entry which is preliminary data.</text>
</comment>
<evidence type="ECO:0000256" key="4">
    <source>
        <dbReference type="ARBA" id="ARBA00023163"/>
    </source>
</evidence>
<evidence type="ECO:0000313" key="5">
    <source>
        <dbReference type="EMBL" id="GLI95937.1"/>
    </source>
</evidence>
<evidence type="ECO:0000256" key="3">
    <source>
        <dbReference type="ARBA" id="ARBA00023082"/>
    </source>
</evidence>
<dbReference type="Proteomes" id="UP001144323">
    <property type="component" value="Unassembled WGS sequence"/>
</dbReference>
<dbReference type="Gene3D" id="1.10.1740.10">
    <property type="match status" value="1"/>
</dbReference>
<reference evidence="5" key="1">
    <citation type="journal article" date="2023" name="Int. J. Syst. Evol. Microbiol.">
        <title>Methylocystis iwaonis sp. nov., a type II methane-oxidizing bacterium from surface soil of a rice paddy field in Japan, and emended description of the genus Methylocystis (ex Whittenbury et al. 1970) Bowman et al. 1993.</title>
        <authorList>
            <person name="Kaise H."/>
            <person name="Sawadogo J.B."/>
            <person name="Alam M.S."/>
            <person name="Ueno C."/>
            <person name="Dianou D."/>
            <person name="Shinjo R."/>
            <person name="Asakawa S."/>
        </authorList>
    </citation>
    <scope>NUCLEOTIDE SEQUENCE</scope>
    <source>
        <strain evidence="5">LMG27198</strain>
    </source>
</reference>
<dbReference type="SUPFAM" id="SSF88659">
    <property type="entry name" value="Sigma3 and sigma4 domains of RNA polymerase sigma factors"/>
    <property type="match status" value="1"/>
</dbReference>
<comment type="similarity">
    <text evidence="1">Belongs to the sigma-70 factor family. ECF subfamily.</text>
</comment>
<evidence type="ECO:0000313" key="6">
    <source>
        <dbReference type="Proteomes" id="UP001144323"/>
    </source>
</evidence>
<keyword evidence="3" id="KW-0731">Sigma factor</keyword>
<dbReference type="InterPro" id="IPR013324">
    <property type="entry name" value="RNA_pol_sigma_r3/r4-like"/>
</dbReference>
<gene>
    <name evidence="5" type="ORF">LMG27198_49290</name>
</gene>
<evidence type="ECO:0000256" key="2">
    <source>
        <dbReference type="ARBA" id="ARBA00023015"/>
    </source>
</evidence>
<dbReference type="SUPFAM" id="SSF88946">
    <property type="entry name" value="Sigma2 domain of RNA polymerase sigma factors"/>
    <property type="match status" value="1"/>
</dbReference>
<dbReference type="GO" id="GO:0016987">
    <property type="term" value="F:sigma factor activity"/>
    <property type="evidence" value="ECO:0007669"/>
    <property type="project" value="UniProtKB-KW"/>
</dbReference>
<dbReference type="EMBL" id="BSEC01000006">
    <property type="protein sequence ID" value="GLI95937.1"/>
    <property type="molecule type" value="Genomic_DNA"/>
</dbReference>
<name>A0A9W6GZE3_9HYPH</name>
<organism evidence="5 6">
    <name type="scientific">Methylocystis echinoides</name>
    <dbReference type="NCBI Taxonomy" id="29468"/>
    <lineage>
        <taxon>Bacteria</taxon>
        <taxon>Pseudomonadati</taxon>
        <taxon>Pseudomonadota</taxon>
        <taxon>Alphaproteobacteria</taxon>
        <taxon>Hyphomicrobiales</taxon>
        <taxon>Methylocystaceae</taxon>
        <taxon>Methylocystis</taxon>
    </lineage>
</organism>
<dbReference type="PANTHER" id="PTHR43133:SF25">
    <property type="entry name" value="RNA POLYMERASE SIGMA FACTOR RFAY-RELATED"/>
    <property type="match status" value="1"/>
</dbReference>
<dbReference type="PANTHER" id="PTHR43133">
    <property type="entry name" value="RNA POLYMERASE ECF-TYPE SIGMA FACTO"/>
    <property type="match status" value="1"/>
</dbReference>
<dbReference type="AlphaFoldDB" id="A0A9W6GZE3"/>
<evidence type="ECO:0000256" key="1">
    <source>
        <dbReference type="ARBA" id="ARBA00010641"/>
    </source>
</evidence>
<keyword evidence="6" id="KW-1185">Reference proteome</keyword>
<dbReference type="InterPro" id="IPR039425">
    <property type="entry name" value="RNA_pol_sigma-70-like"/>
</dbReference>
<keyword evidence="4" id="KW-0804">Transcription</keyword>
<dbReference type="InterPro" id="IPR013325">
    <property type="entry name" value="RNA_pol_sigma_r2"/>
</dbReference>
<dbReference type="GO" id="GO:0006352">
    <property type="term" value="P:DNA-templated transcription initiation"/>
    <property type="evidence" value="ECO:0007669"/>
    <property type="project" value="InterPro"/>
</dbReference>
<proteinExistence type="inferred from homology"/>
<protein>
    <submittedName>
        <fullName evidence="5">Uncharacterized protein</fullName>
    </submittedName>
</protein>